<gene>
    <name evidence="1" type="ORF">EVAR_63835_1</name>
</gene>
<sequence>MSAARRTSRVSNSERLCKTFGIVCVRFIMERGIREKCISCNIRLHGTQINESDSNKMTINRENTVDGECWGRGGAGGEGVAHRHVCHARDYKSFFQFSVASTRRLAAAT</sequence>
<protein>
    <submittedName>
        <fullName evidence="1">Uncharacterized protein</fullName>
    </submittedName>
</protein>
<evidence type="ECO:0000313" key="2">
    <source>
        <dbReference type="Proteomes" id="UP000299102"/>
    </source>
</evidence>
<comment type="caution">
    <text evidence="1">The sequence shown here is derived from an EMBL/GenBank/DDBJ whole genome shotgun (WGS) entry which is preliminary data.</text>
</comment>
<dbReference type="AlphaFoldDB" id="A0A4C1ZB31"/>
<evidence type="ECO:0000313" key="1">
    <source>
        <dbReference type="EMBL" id="GBP84344.1"/>
    </source>
</evidence>
<organism evidence="1 2">
    <name type="scientific">Eumeta variegata</name>
    <name type="common">Bagworm moth</name>
    <name type="synonym">Eumeta japonica</name>
    <dbReference type="NCBI Taxonomy" id="151549"/>
    <lineage>
        <taxon>Eukaryota</taxon>
        <taxon>Metazoa</taxon>
        <taxon>Ecdysozoa</taxon>
        <taxon>Arthropoda</taxon>
        <taxon>Hexapoda</taxon>
        <taxon>Insecta</taxon>
        <taxon>Pterygota</taxon>
        <taxon>Neoptera</taxon>
        <taxon>Endopterygota</taxon>
        <taxon>Lepidoptera</taxon>
        <taxon>Glossata</taxon>
        <taxon>Ditrysia</taxon>
        <taxon>Tineoidea</taxon>
        <taxon>Psychidae</taxon>
        <taxon>Oiketicinae</taxon>
        <taxon>Eumeta</taxon>
    </lineage>
</organism>
<dbReference type="Proteomes" id="UP000299102">
    <property type="component" value="Unassembled WGS sequence"/>
</dbReference>
<keyword evidence="2" id="KW-1185">Reference proteome</keyword>
<proteinExistence type="predicted"/>
<accession>A0A4C1ZB31</accession>
<name>A0A4C1ZB31_EUMVA</name>
<reference evidence="1 2" key="1">
    <citation type="journal article" date="2019" name="Commun. Biol.">
        <title>The bagworm genome reveals a unique fibroin gene that provides high tensile strength.</title>
        <authorList>
            <person name="Kono N."/>
            <person name="Nakamura H."/>
            <person name="Ohtoshi R."/>
            <person name="Tomita M."/>
            <person name="Numata K."/>
            <person name="Arakawa K."/>
        </authorList>
    </citation>
    <scope>NUCLEOTIDE SEQUENCE [LARGE SCALE GENOMIC DNA]</scope>
</reference>
<dbReference type="EMBL" id="BGZK01001673">
    <property type="protein sequence ID" value="GBP84344.1"/>
    <property type="molecule type" value="Genomic_DNA"/>
</dbReference>